<feature type="compositionally biased region" description="Basic and acidic residues" evidence="1">
    <location>
        <begin position="150"/>
        <end position="160"/>
    </location>
</feature>
<feature type="compositionally biased region" description="Polar residues" evidence="1">
    <location>
        <begin position="104"/>
        <end position="122"/>
    </location>
</feature>
<feature type="region of interest" description="Disordered" evidence="1">
    <location>
        <begin position="138"/>
        <end position="160"/>
    </location>
</feature>
<dbReference type="EMBL" id="JACBYQ010000001">
    <property type="protein sequence ID" value="NYE94938.1"/>
    <property type="molecule type" value="Genomic_DNA"/>
</dbReference>
<name>A0A7Y9S5I3_9MICC</name>
<proteinExistence type="predicted"/>
<dbReference type="RefSeq" id="WP_179388647.1">
    <property type="nucleotide sequence ID" value="NZ_JACBYQ010000001.1"/>
</dbReference>
<feature type="region of interest" description="Disordered" evidence="1">
    <location>
        <begin position="40"/>
        <end position="122"/>
    </location>
</feature>
<protein>
    <recommendedName>
        <fullName evidence="5">SHOCT domain-containing protein</fullName>
    </recommendedName>
</protein>
<feature type="compositionally biased region" description="Low complexity" evidence="1">
    <location>
        <begin position="43"/>
        <end position="56"/>
    </location>
</feature>
<evidence type="ECO:0000256" key="1">
    <source>
        <dbReference type="SAM" id="MobiDB-lite"/>
    </source>
</evidence>
<gene>
    <name evidence="3" type="ORF">FHU41_001159</name>
</gene>
<reference evidence="3 4" key="1">
    <citation type="submission" date="2020-07" db="EMBL/GenBank/DDBJ databases">
        <title>Sequencing the genomes of 1000 actinobacteria strains.</title>
        <authorList>
            <person name="Klenk H.-P."/>
        </authorList>
    </citation>
    <scope>NUCLEOTIDE SEQUENCE [LARGE SCALE GENOMIC DNA]</scope>
    <source>
        <strain evidence="3 4">DSM 102047</strain>
    </source>
</reference>
<dbReference type="AlphaFoldDB" id="A0A7Y9S5I3"/>
<sequence>MMVSMLPASSSYSFSAFPWFFVIFVILAVVGQISRARRRTRARQQNPQQFQQQPPNVSAFDAGYQPPPANFQAPAPYQQGNQPPAAPQTTPPQSYPPAPGNPLGWQQATPAQPLSGFASSRWASEQDLKQRLNELDQRRRAGQINAEQYQVERDAIFRDH</sequence>
<evidence type="ECO:0008006" key="5">
    <source>
        <dbReference type="Google" id="ProtNLM"/>
    </source>
</evidence>
<dbReference type="Proteomes" id="UP000521748">
    <property type="component" value="Unassembled WGS sequence"/>
</dbReference>
<keyword evidence="2" id="KW-1133">Transmembrane helix</keyword>
<feature type="transmembrane region" description="Helical" evidence="2">
    <location>
        <begin position="12"/>
        <end position="33"/>
    </location>
</feature>
<evidence type="ECO:0000313" key="4">
    <source>
        <dbReference type="Proteomes" id="UP000521748"/>
    </source>
</evidence>
<keyword evidence="4" id="KW-1185">Reference proteome</keyword>
<feature type="compositionally biased region" description="Pro residues" evidence="1">
    <location>
        <begin position="84"/>
        <end position="100"/>
    </location>
</feature>
<evidence type="ECO:0000256" key="2">
    <source>
        <dbReference type="SAM" id="Phobius"/>
    </source>
</evidence>
<feature type="compositionally biased region" description="Low complexity" evidence="1">
    <location>
        <begin position="70"/>
        <end position="83"/>
    </location>
</feature>
<keyword evidence="2" id="KW-0472">Membrane</keyword>
<accession>A0A7Y9S5I3</accession>
<evidence type="ECO:0000313" key="3">
    <source>
        <dbReference type="EMBL" id="NYE94938.1"/>
    </source>
</evidence>
<organism evidence="3 4">
    <name type="scientific">Psychromicrobium silvestre</name>
    <dbReference type="NCBI Taxonomy" id="1645614"/>
    <lineage>
        <taxon>Bacteria</taxon>
        <taxon>Bacillati</taxon>
        <taxon>Actinomycetota</taxon>
        <taxon>Actinomycetes</taxon>
        <taxon>Micrococcales</taxon>
        <taxon>Micrococcaceae</taxon>
        <taxon>Psychromicrobium</taxon>
    </lineage>
</organism>
<keyword evidence="2" id="KW-0812">Transmembrane</keyword>
<comment type="caution">
    <text evidence="3">The sequence shown here is derived from an EMBL/GenBank/DDBJ whole genome shotgun (WGS) entry which is preliminary data.</text>
</comment>